<evidence type="ECO:0000256" key="7">
    <source>
        <dbReference type="ARBA" id="ARBA00023196"/>
    </source>
</evidence>
<keyword evidence="6" id="KW-0472">Membrane</keyword>
<evidence type="ECO:0000256" key="9">
    <source>
        <dbReference type="RuleBase" id="RU004001"/>
    </source>
</evidence>
<evidence type="ECO:0000313" key="10">
    <source>
        <dbReference type="EMBL" id="KAJ4430804.1"/>
    </source>
</evidence>
<comment type="similarity">
    <text evidence="2 9">Belongs to the ATPase gamma chain family.</text>
</comment>
<dbReference type="InterPro" id="IPR035968">
    <property type="entry name" value="ATP_synth_F1_ATPase_gsu"/>
</dbReference>
<gene>
    <name evidence="10" type="ORF">ANN_19395</name>
</gene>
<keyword evidence="7 9" id="KW-0139">CF(1)</keyword>
<reference evidence="10 11" key="1">
    <citation type="journal article" date="2022" name="Allergy">
        <title>Genome assembly and annotation of Periplaneta americana reveal a comprehensive cockroach allergen profile.</title>
        <authorList>
            <person name="Wang L."/>
            <person name="Xiong Q."/>
            <person name="Saelim N."/>
            <person name="Wang L."/>
            <person name="Nong W."/>
            <person name="Wan A.T."/>
            <person name="Shi M."/>
            <person name="Liu X."/>
            <person name="Cao Q."/>
            <person name="Hui J.H.L."/>
            <person name="Sookrung N."/>
            <person name="Leung T.F."/>
            <person name="Tungtrongchitr A."/>
            <person name="Tsui S.K.W."/>
        </authorList>
    </citation>
    <scope>NUCLEOTIDE SEQUENCE [LARGE SCALE GENOMIC DNA]</scope>
    <source>
        <strain evidence="10">PWHHKU_190912</strain>
    </source>
</reference>
<organism evidence="10 11">
    <name type="scientific">Periplaneta americana</name>
    <name type="common">American cockroach</name>
    <name type="synonym">Blatta americana</name>
    <dbReference type="NCBI Taxonomy" id="6978"/>
    <lineage>
        <taxon>Eukaryota</taxon>
        <taxon>Metazoa</taxon>
        <taxon>Ecdysozoa</taxon>
        <taxon>Arthropoda</taxon>
        <taxon>Hexapoda</taxon>
        <taxon>Insecta</taxon>
        <taxon>Pterygota</taxon>
        <taxon>Neoptera</taxon>
        <taxon>Polyneoptera</taxon>
        <taxon>Dictyoptera</taxon>
        <taxon>Blattodea</taxon>
        <taxon>Blattoidea</taxon>
        <taxon>Blattidae</taxon>
        <taxon>Blattinae</taxon>
        <taxon>Periplaneta</taxon>
    </lineage>
</organism>
<sequence length="277" mass="30682">MATLKSLAAQIKSLKNIGKITKSMRMVSASKFSKAQLAVKDARVFGEAAEIYYERAEIRLLPGTLPENLYIAMTSDRGLCGAANAQICRYIKDDLKQHRNELNHIICVGVISRNTLKFEYAEKISLVVDKVGAKPYTFLDASKLASSILTMDEGFNNGKIVFNELKSVTSYRTIATSIYSLATVFAAPKMNFYDNLDPETVQSFFEFSLTCLLYRAMVESSASEHSARLIAMENASRNAEKVKNKVSVQFNRNRQAAITKELTEIVSGATAVNTAKN</sequence>
<dbReference type="Pfam" id="PF00231">
    <property type="entry name" value="ATP-synt"/>
    <property type="match status" value="1"/>
</dbReference>
<keyword evidence="4 9" id="KW-0375">Hydrogen ion transport</keyword>
<evidence type="ECO:0000313" key="11">
    <source>
        <dbReference type="Proteomes" id="UP001148838"/>
    </source>
</evidence>
<dbReference type="NCBIfam" id="TIGR01146">
    <property type="entry name" value="ATPsyn_F1gamma"/>
    <property type="match status" value="1"/>
</dbReference>
<evidence type="ECO:0000256" key="1">
    <source>
        <dbReference type="ARBA" id="ARBA00004170"/>
    </source>
</evidence>
<dbReference type="InterPro" id="IPR000131">
    <property type="entry name" value="ATP_synth_F1_gsu"/>
</dbReference>
<dbReference type="PANTHER" id="PTHR11693">
    <property type="entry name" value="ATP SYNTHASE GAMMA CHAIN"/>
    <property type="match status" value="1"/>
</dbReference>
<comment type="subcellular location">
    <subcellularLocation>
        <location evidence="1">Membrane</location>
        <topology evidence="1">Peripheral membrane protein</topology>
    </subcellularLocation>
</comment>
<comment type="caution">
    <text evidence="10">The sequence shown here is derived from an EMBL/GenBank/DDBJ whole genome shotgun (WGS) entry which is preliminary data.</text>
</comment>
<evidence type="ECO:0000256" key="3">
    <source>
        <dbReference type="ARBA" id="ARBA00022448"/>
    </source>
</evidence>
<accession>A0ABQ8SAB5</accession>
<evidence type="ECO:0000256" key="6">
    <source>
        <dbReference type="ARBA" id="ARBA00023136"/>
    </source>
</evidence>
<keyword evidence="3 9" id="KW-0813">Transport</keyword>
<dbReference type="PRINTS" id="PR00126">
    <property type="entry name" value="ATPASEGAMMA"/>
</dbReference>
<proteinExistence type="inferred from homology"/>
<protein>
    <recommendedName>
        <fullName evidence="9">ATP synthase subunit gamma</fullName>
    </recommendedName>
</protein>
<comment type="subunit">
    <text evidence="9">F-type ATPases have 2 components, CF(1) - the catalytic core - and CF(0) - the membrane proton channel. CF(1) and CF(0) have multiple subunits.</text>
</comment>
<evidence type="ECO:0000256" key="4">
    <source>
        <dbReference type="ARBA" id="ARBA00022781"/>
    </source>
</evidence>
<dbReference type="PANTHER" id="PTHR11693:SF22">
    <property type="entry name" value="ATP SYNTHASE SUBUNIT GAMMA, MITOCHONDRIAL"/>
    <property type="match status" value="1"/>
</dbReference>
<dbReference type="Proteomes" id="UP001148838">
    <property type="component" value="Unassembled WGS sequence"/>
</dbReference>
<evidence type="ECO:0000256" key="8">
    <source>
        <dbReference type="ARBA" id="ARBA00023310"/>
    </source>
</evidence>
<keyword evidence="8 9" id="KW-0066">ATP synthesis</keyword>
<keyword evidence="5 9" id="KW-0406">Ion transport</keyword>
<evidence type="ECO:0000256" key="2">
    <source>
        <dbReference type="ARBA" id="ARBA00007681"/>
    </source>
</evidence>
<dbReference type="SUPFAM" id="SSF52943">
    <property type="entry name" value="ATP synthase (F1-ATPase), gamma subunit"/>
    <property type="match status" value="1"/>
</dbReference>
<dbReference type="Gene3D" id="1.10.287.80">
    <property type="entry name" value="ATP synthase, gamma subunit, helix hairpin domain"/>
    <property type="match status" value="1"/>
</dbReference>
<dbReference type="InterPro" id="IPR023632">
    <property type="entry name" value="ATP_synth_F1_gsu_CS"/>
</dbReference>
<dbReference type="Gene3D" id="3.40.1380.10">
    <property type="match status" value="1"/>
</dbReference>
<dbReference type="CDD" id="cd12151">
    <property type="entry name" value="F1-ATPase_gamma"/>
    <property type="match status" value="1"/>
</dbReference>
<keyword evidence="11" id="KW-1185">Reference proteome</keyword>
<evidence type="ECO:0000256" key="5">
    <source>
        <dbReference type="ARBA" id="ARBA00023065"/>
    </source>
</evidence>
<dbReference type="PROSITE" id="PS00153">
    <property type="entry name" value="ATPASE_GAMMA"/>
    <property type="match status" value="1"/>
</dbReference>
<dbReference type="EMBL" id="JAJSOF020000031">
    <property type="protein sequence ID" value="KAJ4430804.1"/>
    <property type="molecule type" value="Genomic_DNA"/>
</dbReference>
<name>A0ABQ8SAB5_PERAM</name>